<gene>
    <name evidence="1" type="ORF">Pc18g06620</name>
    <name evidence="1" type="ORF">PCH_Pc18g06620</name>
</gene>
<evidence type="ECO:0000313" key="1">
    <source>
        <dbReference type="EMBL" id="CAP94886.1"/>
    </source>
</evidence>
<name>B6HCT4_PENRW</name>
<dbReference type="BioCyc" id="PCHR:PC18G06620-MONOMER"/>
<protein>
    <submittedName>
        <fullName evidence="1">Pc18g06620 protein</fullName>
    </submittedName>
</protein>
<dbReference type="HOGENOM" id="CLU_1768711_0_0_1"/>
<proteinExistence type="predicted"/>
<accession>B6HCT4</accession>
<sequence length="175" mass="19302">MPAPIPTQILYGPAKITLEAMLSLRIASPSPLERWPSENLSQDAEMLLDVCNTLKRRRPQEPYLENDLHVHVGNILPDLSYGTVLMLALMTWHFDASSSKASQDLIIFLRWPYYSEVRRILQDRYQGIISTAEGTPAEVPLLGPAVATVALGPRGCDGCHSSPLVKNIRVVLGAS</sequence>
<dbReference type="AlphaFoldDB" id="B6HCT4"/>
<dbReference type="EMBL" id="AM920433">
    <property type="protein sequence ID" value="CAP94886.1"/>
    <property type="molecule type" value="Genomic_DNA"/>
</dbReference>
<dbReference type="Proteomes" id="UP000000724">
    <property type="component" value="Contig Pc00c18"/>
</dbReference>
<keyword evidence="2" id="KW-1185">Reference proteome</keyword>
<dbReference type="VEuPathDB" id="FungiDB:PCH_Pc18g06620"/>
<organism evidence="1 2">
    <name type="scientific">Penicillium rubens (strain ATCC 28089 / DSM 1075 / NRRL 1951 / Wisconsin 54-1255)</name>
    <name type="common">Penicillium chrysogenum</name>
    <dbReference type="NCBI Taxonomy" id="500485"/>
    <lineage>
        <taxon>Eukaryota</taxon>
        <taxon>Fungi</taxon>
        <taxon>Dikarya</taxon>
        <taxon>Ascomycota</taxon>
        <taxon>Pezizomycotina</taxon>
        <taxon>Eurotiomycetes</taxon>
        <taxon>Eurotiomycetidae</taxon>
        <taxon>Eurotiales</taxon>
        <taxon>Aspergillaceae</taxon>
        <taxon>Penicillium</taxon>
        <taxon>Penicillium chrysogenum species complex</taxon>
    </lineage>
</organism>
<evidence type="ECO:0000313" key="2">
    <source>
        <dbReference type="Proteomes" id="UP000000724"/>
    </source>
</evidence>
<dbReference type="OrthoDB" id="4355239at2759"/>
<reference evidence="1 2" key="1">
    <citation type="journal article" date="2008" name="Nat. Biotechnol.">
        <title>Genome sequencing and analysis of the filamentous fungus Penicillium chrysogenum.</title>
        <authorList>
            <person name="van den Berg M.A."/>
            <person name="Albang R."/>
            <person name="Albermann K."/>
            <person name="Badger J.H."/>
            <person name="Daran J.-M."/>
            <person name="Driessen A.J.M."/>
            <person name="Garcia-Estrada C."/>
            <person name="Fedorova N.D."/>
            <person name="Harris D.M."/>
            <person name="Heijne W.H.M."/>
            <person name="Joardar V.S."/>
            <person name="Kiel J.A.K.W."/>
            <person name="Kovalchuk A."/>
            <person name="Martin J.F."/>
            <person name="Nierman W.C."/>
            <person name="Nijland J.G."/>
            <person name="Pronk J.T."/>
            <person name="Roubos J.A."/>
            <person name="van der Klei I.J."/>
            <person name="van Peij N.N.M.E."/>
            <person name="Veenhuis M."/>
            <person name="von Doehren H."/>
            <person name="Wagner C."/>
            <person name="Wortman J.R."/>
            <person name="Bovenberg R.A.L."/>
        </authorList>
    </citation>
    <scope>NUCLEOTIDE SEQUENCE [LARGE SCALE GENOMIC DNA]</scope>
    <source>
        <strain evidence="2">ATCC 28089 / DSM 1075 / NRRL 1951 / Wisconsin 54-1255</strain>
    </source>
</reference>